<keyword evidence="4" id="KW-1185">Reference proteome</keyword>
<keyword evidence="2" id="KW-1133">Transmembrane helix</keyword>
<sequence>MVAGVSFALLKKLLGISYVLFPLLAAVAIVMLVSVDFKSGFSRVYKKQDLVFVSLNQTPYLAKYPLDFHSFSRTLNTVHRDFHPPIAAVSRLRFGQGEEVELVDKWWLIRGLCAVNRAVDLMESLVVGQTRVQQSTGQSVDPVPSGTSSSQPSVAPQSLSRSSGARSTTAFYGQCGGKHKPSQCVGVRGDWNNCGQVGHFARVCPTLGQRDVTRSSSRRPYRPFQPQRSGLQPTQVDATTEERDDVLTGGGCTGPMCIVSRSLVSCITVVDFLPGCEGERQYRTLISLLGSLATMHRVVNYHSSWARKQQVELFDASDIVLEFRLFMLEFQNIIPDFETFVLDFYDNMGLSVFKNSGGSEFFWKRSLCCVAVAVVSSALLKNQLCVSVLEFAEFVDGHFFNQLRTVHVAVGSCDSYDSAAILFCKETNEISPRNSMLLRTRHFDLKITPGFIRQTKEDMSSGMPRKDEWLPETTHKSPSTIRHKRKKRGKQKYEGSGEEIATNRQGEYKDKLGEKSVGEIGNKLRRNGKKQGVSGNKNEKIEIC</sequence>
<feature type="region of interest" description="Disordered" evidence="1">
    <location>
        <begin position="133"/>
        <end position="165"/>
    </location>
</feature>
<feature type="compositionally biased region" description="Basic and acidic residues" evidence="1">
    <location>
        <begin position="457"/>
        <end position="475"/>
    </location>
</feature>
<feature type="region of interest" description="Disordered" evidence="1">
    <location>
        <begin position="211"/>
        <end position="243"/>
    </location>
</feature>
<feature type="transmembrane region" description="Helical" evidence="2">
    <location>
        <begin position="15"/>
        <end position="37"/>
    </location>
</feature>
<keyword evidence="2" id="KW-0812">Transmembrane</keyword>
<dbReference type="EMBL" id="KV011825">
    <property type="protein sequence ID" value="KZV25834.1"/>
    <property type="molecule type" value="Genomic_DNA"/>
</dbReference>
<feature type="compositionally biased region" description="Basic and acidic residues" evidence="1">
    <location>
        <begin position="506"/>
        <end position="517"/>
    </location>
</feature>
<reference evidence="3 4" key="1">
    <citation type="journal article" date="2015" name="Proc. Natl. Acad. Sci. U.S.A.">
        <title>The resurrection genome of Boea hygrometrica: A blueprint for survival of dehydration.</title>
        <authorList>
            <person name="Xiao L."/>
            <person name="Yang G."/>
            <person name="Zhang L."/>
            <person name="Yang X."/>
            <person name="Zhao S."/>
            <person name="Ji Z."/>
            <person name="Zhou Q."/>
            <person name="Hu M."/>
            <person name="Wang Y."/>
            <person name="Chen M."/>
            <person name="Xu Y."/>
            <person name="Jin H."/>
            <person name="Xiao X."/>
            <person name="Hu G."/>
            <person name="Bao F."/>
            <person name="Hu Y."/>
            <person name="Wan P."/>
            <person name="Li L."/>
            <person name="Deng X."/>
            <person name="Kuang T."/>
            <person name="Xiang C."/>
            <person name="Zhu J.K."/>
            <person name="Oliver M.J."/>
            <person name="He Y."/>
        </authorList>
    </citation>
    <scope>NUCLEOTIDE SEQUENCE [LARGE SCALE GENOMIC DNA]</scope>
    <source>
        <strain evidence="4">cv. XS01</strain>
    </source>
</reference>
<dbReference type="Gene3D" id="4.10.60.10">
    <property type="entry name" value="Zinc finger, CCHC-type"/>
    <property type="match status" value="1"/>
</dbReference>
<evidence type="ECO:0000313" key="4">
    <source>
        <dbReference type="Proteomes" id="UP000250235"/>
    </source>
</evidence>
<gene>
    <name evidence="3" type="ORF">F511_28944</name>
</gene>
<feature type="compositionally biased region" description="Basic residues" evidence="1">
    <location>
        <begin position="481"/>
        <end position="490"/>
    </location>
</feature>
<dbReference type="AlphaFoldDB" id="A0A2Z7AVE4"/>
<accession>A0A2Z7AVE4</accession>
<evidence type="ECO:0008006" key="5">
    <source>
        <dbReference type="Google" id="ProtNLM"/>
    </source>
</evidence>
<evidence type="ECO:0000313" key="3">
    <source>
        <dbReference type="EMBL" id="KZV25834.1"/>
    </source>
</evidence>
<protein>
    <recommendedName>
        <fullName evidence="5">CCHC-type domain-containing protein</fullName>
    </recommendedName>
</protein>
<proteinExistence type="predicted"/>
<dbReference type="Proteomes" id="UP000250235">
    <property type="component" value="Unassembled WGS sequence"/>
</dbReference>
<evidence type="ECO:0000256" key="1">
    <source>
        <dbReference type="SAM" id="MobiDB-lite"/>
    </source>
</evidence>
<name>A0A2Z7AVE4_9LAMI</name>
<organism evidence="3 4">
    <name type="scientific">Dorcoceras hygrometricum</name>
    <dbReference type="NCBI Taxonomy" id="472368"/>
    <lineage>
        <taxon>Eukaryota</taxon>
        <taxon>Viridiplantae</taxon>
        <taxon>Streptophyta</taxon>
        <taxon>Embryophyta</taxon>
        <taxon>Tracheophyta</taxon>
        <taxon>Spermatophyta</taxon>
        <taxon>Magnoliopsida</taxon>
        <taxon>eudicotyledons</taxon>
        <taxon>Gunneridae</taxon>
        <taxon>Pentapetalae</taxon>
        <taxon>asterids</taxon>
        <taxon>lamiids</taxon>
        <taxon>Lamiales</taxon>
        <taxon>Gesneriaceae</taxon>
        <taxon>Didymocarpoideae</taxon>
        <taxon>Trichosporeae</taxon>
        <taxon>Loxocarpinae</taxon>
        <taxon>Dorcoceras</taxon>
    </lineage>
</organism>
<feature type="compositionally biased region" description="Polar residues" evidence="1">
    <location>
        <begin position="226"/>
        <end position="238"/>
    </location>
</feature>
<keyword evidence="2" id="KW-0472">Membrane</keyword>
<evidence type="ECO:0000256" key="2">
    <source>
        <dbReference type="SAM" id="Phobius"/>
    </source>
</evidence>
<feature type="region of interest" description="Disordered" evidence="1">
    <location>
        <begin position="457"/>
        <end position="544"/>
    </location>
</feature>